<reference evidence="1 2" key="1">
    <citation type="submission" date="2015-11" db="EMBL/GenBank/DDBJ databases">
        <authorList>
            <person name="Zhang Y."/>
            <person name="Guo Z."/>
        </authorList>
    </citation>
    <scope>NUCLEOTIDE SEQUENCE [LARGE SCALE GENOMIC DNA]</scope>
    <source>
        <strain evidence="2">gdw1</strain>
    </source>
</reference>
<evidence type="ECO:0000313" key="2">
    <source>
        <dbReference type="Proteomes" id="UP000094426"/>
    </source>
</evidence>
<dbReference type="Proteomes" id="UP000094426">
    <property type="component" value="Unassembled WGS sequence"/>
</dbReference>
<proteinExistence type="predicted"/>
<sequence length="154" mass="16166">MTASTIPVVIDALIASFGTALGDSNVFDGTGVTDNTLTDYVLVGVADPEGDSITESATSQQSWPWLGHAVRDETVVVHCVAVSWNGDGVAKTARDSVFNMLGTVTTAIQDNPSYGVSGVLYVQGVTSMSLHQLQDENGAIAFLPFDVTVRSRIS</sequence>
<dbReference type="RefSeq" id="WP_041767917.1">
    <property type="nucleotide sequence ID" value="NZ_LNZG01000023.1"/>
</dbReference>
<gene>
    <name evidence="1" type="ORF">ATY41_02735</name>
</gene>
<dbReference type="EMBL" id="LNZG01000023">
    <property type="protein sequence ID" value="ODA89974.1"/>
    <property type="molecule type" value="Genomic_DNA"/>
</dbReference>
<name>A0A1E2SJX6_LEIXY</name>
<protein>
    <recommendedName>
        <fullName evidence="3">DUF3168 domain-containing protein</fullName>
    </recommendedName>
</protein>
<evidence type="ECO:0000313" key="1">
    <source>
        <dbReference type="EMBL" id="ODA89974.1"/>
    </source>
</evidence>
<evidence type="ECO:0008006" key="3">
    <source>
        <dbReference type="Google" id="ProtNLM"/>
    </source>
</evidence>
<comment type="caution">
    <text evidence="1">The sequence shown here is derived from an EMBL/GenBank/DDBJ whole genome shotgun (WGS) entry which is preliminary data.</text>
</comment>
<accession>A0A1E2SJX6</accession>
<dbReference type="OrthoDB" id="9864349at2"/>
<organism evidence="1 2">
    <name type="scientific">Leifsonia xyli subsp. xyli</name>
    <dbReference type="NCBI Taxonomy" id="59736"/>
    <lineage>
        <taxon>Bacteria</taxon>
        <taxon>Bacillati</taxon>
        <taxon>Actinomycetota</taxon>
        <taxon>Actinomycetes</taxon>
        <taxon>Micrococcales</taxon>
        <taxon>Microbacteriaceae</taxon>
        <taxon>Leifsonia</taxon>
    </lineage>
</organism>
<dbReference type="AlphaFoldDB" id="A0A1E2SJX6"/>